<proteinExistence type="predicted"/>
<reference evidence="7 8" key="1">
    <citation type="submission" date="2023-07" db="EMBL/GenBank/DDBJ databases">
        <title>Closed genoem sequence of Methanosarcinaceae archaeon Ac7.</title>
        <authorList>
            <person name="Poehlein A."/>
            <person name="Protasov E."/>
            <person name="Platt K."/>
            <person name="Reeh H."/>
            <person name="Daniel R."/>
            <person name="Brune A."/>
        </authorList>
    </citation>
    <scope>NUCLEOTIDE SEQUENCE [LARGE SCALE GENOMIC DNA]</scope>
    <source>
        <strain evidence="7 8">Ac7</strain>
    </source>
</reference>
<dbReference type="SFLD" id="SFLDS00029">
    <property type="entry name" value="Radical_SAM"/>
    <property type="match status" value="1"/>
</dbReference>
<dbReference type="Gene3D" id="3.80.30.20">
    <property type="entry name" value="tm_1862 like domain"/>
    <property type="match status" value="1"/>
</dbReference>
<dbReference type="EMBL" id="CP131060">
    <property type="protein sequence ID" value="WNY24516.1"/>
    <property type="molecule type" value="Genomic_DNA"/>
</dbReference>
<gene>
    <name evidence="7" type="primary">miaB_1</name>
    <name evidence="7" type="ORF">MsAc7_00380</name>
</gene>
<dbReference type="EC" id="2.8.4.3" evidence="7"/>
<dbReference type="GO" id="GO:0046872">
    <property type="term" value="F:metal ion binding"/>
    <property type="evidence" value="ECO:0007669"/>
    <property type="project" value="UniProtKB-KW"/>
</dbReference>
<keyword evidence="8" id="KW-1185">Reference proteome</keyword>
<evidence type="ECO:0000256" key="3">
    <source>
        <dbReference type="ARBA" id="ARBA00022723"/>
    </source>
</evidence>
<dbReference type="SFLD" id="SFLDG01082">
    <property type="entry name" value="B12-binding_domain_containing"/>
    <property type="match status" value="1"/>
</dbReference>
<evidence type="ECO:0000256" key="1">
    <source>
        <dbReference type="ARBA" id="ARBA00001966"/>
    </source>
</evidence>
<dbReference type="PANTHER" id="PTHR43409:SF17">
    <property type="entry name" value="METHYLTHIOTRANSFERASE MJ0865-RELATED"/>
    <property type="match status" value="1"/>
</dbReference>
<dbReference type="PANTHER" id="PTHR43409">
    <property type="entry name" value="ANAEROBIC MAGNESIUM-PROTOPORPHYRIN IX MONOMETHYL ESTER CYCLASE-RELATED"/>
    <property type="match status" value="1"/>
</dbReference>
<evidence type="ECO:0000256" key="4">
    <source>
        <dbReference type="ARBA" id="ARBA00023004"/>
    </source>
</evidence>
<feature type="domain" description="Radical SAM core" evidence="6">
    <location>
        <begin position="173"/>
        <end position="405"/>
    </location>
</feature>
<dbReference type="PROSITE" id="PS51918">
    <property type="entry name" value="RADICAL_SAM"/>
    <property type="match status" value="1"/>
</dbReference>
<dbReference type="InterPro" id="IPR007197">
    <property type="entry name" value="rSAM"/>
</dbReference>
<dbReference type="GO" id="GO:0051536">
    <property type="term" value="F:iron-sulfur cluster binding"/>
    <property type="evidence" value="ECO:0007669"/>
    <property type="project" value="UniProtKB-KW"/>
</dbReference>
<dbReference type="SUPFAM" id="SSF102114">
    <property type="entry name" value="Radical SAM enzymes"/>
    <property type="match status" value="1"/>
</dbReference>
<comment type="cofactor">
    <cofactor evidence="1">
        <name>[4Fe-4S] cluster</name>
        <dbReference type="ChEBI" id="CHEBI:49883"/>
    </cofactor>
</comment>
<dbReference type="GeneID" id="89229162"/>
<dbReference type="Pfam" id="PF04055">
    <property type="entry name" value="Radical_SAM"/>
    <property type="match status" value="1"/>
</dbReference>
<dbReference type="Gene3D" id="3.40.50.280">
    <property type="entry name" value="Cobalamin-binding domain"/>
    <property type="match status" value="1"/>
</dbReference>
<keyword evidence="3" id="KW-0479">Metal-binding</keyword>
<keyword evidence="5" id="KW-0411">Iron-sulfur</keyword>
<dbReference type="InterPro" id="IPR051198">
    <property type="entry name" value="BchE-like"/>
</dbReference>
<dbReference type="InterPro" id="IPR023404">
    <property type="entry name" value="rSAM_horseshoe"/>
</dbReference>
<organism evidence="7 8">
    <name type="scientific">Methanolapillus millepedarum</name>
    <dbReference type="NCBI Taxonomy" id="3028296"/>
    <lineage>
        <taxon>Archaea</taxon>
        <taxon>Methanobacteriati</taxon>
        <taxon>Methanobacteriota</taxon>
        <taxon>Stenosarchaea group</taxon>
        <taxon>Methanomicrobia</taxon>
        <taxon>Methanosarcinales</taxon>
        <taxon>Methanosarcinaceae</taxon>
        <taxon>Methanolapillus</taxon>
    </lineage>
</organism>
<dbReference type="SMART" id="SM00729">
    <property type="entry name" value="Elp3"/>
    <property type="match status" value="1"/>
</dbReference>
<evidence type="ECO:0000256" key="2">
    <source>
        <dbReference type="ARBA" id="ARBA00022691"/>
    </source>
</evidence>
<keyword evidence="7" id="KW-0808">Transferase</keyword>
<dbReference type="InterPro" id="IPR023980">
    <property type="entry name" value="CHP04013_B12-bd/rSAM"/>
</dbReference>
<dbReference type="NCBIfam" id="TIGR04013">
    <property type="entry name" value="B12_SAM_MJ_1487"/>
    <property type="match status" value="1"/>
</dbReference>
<dbReference type="GO" id="GO:0035597">
    <property type="term" value="F:tRNA-2-methylthio-N(6)-dimethylallyladenosine(37) synthase activity"/>
    <property type="evidence" value="ECO:0007669"/>
    <property type="project" value="UniProtKB-EC"/>
</dbReference>
<name>A0AA96ZUN4_9EURY</name>
<dbReference type="Proteomes" id="UP001303587">
    <property type="component" value="Chromosome"/>
</dbReference>
<evidence type="ECO:0000256" key="5">
    <source>
        <dbReference type="ARBA" id="ARBA00023014"/>
    </source>
</evidence>
<dbReference type="InterPro" id="IPR006638">
    <property type="entry name" value="Elp3/MiaA/NifB-like_rSAM"/>
</dbReference>
<dbReference type="CDD" id="cd01335">
    <property type="entry name" value="Radical_SAM"/>
    <property type="match status" value="1"/>
</dbReference>
<evidence type="ECO:0000313" key="7">
    <source>
        <dbReference type="EMBL" id="WNY24516.1"/>
    </source>
</evidence>
<dbReference type="AlphaFoldDB" id="A0AA96ZUN4"/>
<sequence length="407" mass="45149">MNLINDSPFSKKEGVSAHFRFLKKNSYSFSALAPVLPEADFLNEPAPGIMIYSFFTKQKEDIFSEVAAAKQKSAESGFLPSYFFIAGGPHPSGAPKETLMYFDAVVVGEGEETLPELVSYLQTSDFFKNGWSPSFSAGLSQISGTAFSNPDIGNMVLTPPRPPVNLDSFPCFSPDNMWRPLEISRGCPHRCKFCQTPQIFGHKMRHRSVSEILKYAVYYDDLRFISSNAFAYGGNGVSPKPEKVKELLSALSKLDHKRIFFGTFPSEVRPEFVTDEMMNLVVDYCANDSISIGAQSGSDTVLKEIGRGHLAEDVYNAVEICIEKKITPIVDFIIGFPNETEKDQEETLDLIGWICRKNGEVRAHYLTPLPSTPYENVTPGDVHPVISNQLGKLALGGKLKGVWEKEV</sequence>
<evidence type="ECO:0000313" key="8">
    <source>
        <dbReference type="Proteomes" id="UP001303587"/>
    </source>
</evidence>
<keyword evidence="4" id="KW-0408">Iron</keyword>
<evidence type="ECO:0000259" key="6">
    <source>
        <dbReference type="PROSITE" id="PS51918"/>
    </source>
</evidence>
<keyword evidence="2" id="KW-0949">S-adenosyl-L-methionine</keyword>
<protein>
    <submittedName>
        <fullName evidence="7">tRNA-2-methylthio-N(6)-dimethylallyladenosine synthase</fullName>
        <ecNumber evidence="7">2.8.4.3</ecNumber>
    </submittedName>
</protein>
<accession>A0AA96ZUN4</accession>
<dbReference type="InterPro" id="IPR058240">
    <property type="entry name" value="rSAM_sf"/>
</dbReference>
<dbReference type="RefSeq" id="WP_338102604.1">
    <property type="nucleotide sequence ID" value="NZ_CP131060.1"/>
</dbReference>